<reference evidence="11" key="1">
    <citation type="journal article" date="2021" name="Nat. Commun.">
        <title>Genomic analyses provide insights into spinach domestication and the genetic basis of agronomic traits.</title>
        <authorList>
            <person name="Cai X."/>
            <person name="Sun X."/>
            <person name="Xu C."/>
            <person name="Sun H."/>
            <person name="Wang X."/>
            <person name="Ge C."/>
            <person name="Zhang Z."/>
            <person name="Wang Q."/>
            <person name="Fei Z."/>
            <person name="Jiao C."/>
            <person name="Wang Q."/>
        </authorList>
    </citation>
    <scope>NUCLEOTIDE SEQUENCE [LARGE SCALE GENOMIC DNA]</scope>
    <source>
        <strain evidence="11">cv. Varoflay</strain>
    </source>
</reference>
<dbReference type="GO" id="GO:0046872">
    <property type="term" value="F:metal ion binding"/>
    <property type="evidence" value="ECO:0007669"/>
    <property type="project" value="UniProtKB-KW"/>
</dbReference>
<keyword evidence="8" id="KW-0812">Transmembrane</keyword>
<dbReference type="InterPro" id="IPR045249">
    <property type="entry name" value="HARBI1-like"/>
</dbReference>
<evidence type="ECO:0000259" key="9">
    <source>
        <dbReference type="Pfam" id="PF13359"/>
    </source>
</evidence>
<feature type="domain" description="DDE Tnp4" evidence="9">
    <location>
        <begin position="180"/>
        <end position="341"/>
    </location>
</feature>
<keyword evidence="6" id="KW-0378">Hydrolase</keyword>
<evidence type="ECO:0000256" key="2">
    <source>
        <dbReference type="ARBA" id="ARBA00004123"/>
    </source>
</evidence>
<proteinExistence type="inferred from homology"/>
<evidence type="ECO:0000256" key="1">
    <source>
        <dbReference type="ARBA" id="ARBA00001968"/>
    </source>
</evidence>
<name>A0A9R0HR01_SPIOL</name>
<dbReference type="PANTHER" id="PTHR22930">
    <property type="match status" value="1"/>
</dbReference>
<dbReference type="GO" id="GO:0004518">
    <property type="term" value="F:nuclease activity"/>
    <property type="evidence" value="ECO:0007669"/>
    <property type="project" value="UniProtKB-KW"/>
</dbReference>
<dbReference type="KEGG" id="soe:110775010"/>
<evidence type="ECO:0000256" key="6">
    <source>
        <dbReference type="ARBA" id="ARBA00022801"/>
    </source>
</evidence>
<dbReference type="Pfam" id="PF26138">
    <property type="entry name" value="DUF8040"/>
    <property type="match status" value="1"/>
</dbReference>
<accession>A0A9R0HR01</accession>
<dbReference type="GO" id="GO:0005634">
    <property type="term" value="C:nucleus"/>
    <property type="evidence" value="ECO:0007669"/>
    <property type="project" value="UniProtKB-SubCell"/>
</dbReference>
<comment type="similarity">
    <text evidence="3">Belongs to the HARBI1 family.</text>
</comment>
<evidence type="ECO:0000256" key="3">
    <source>
        <dbReference type="ARBA" id="ARBA00006958"/>
    </source>
</evidence>
<sequence>MARMGTSLRRRRNWDFIRFIVTMINCVVLLHLMVYSIRKTLYNSQLIQLDQKTRRKRRLYNLNRMVRDSDTLCRNYLRINRRTFGILLEMVRDIGGLNETRNTCLEEIVAGFLYTLAHHKKNRMIGAHFYRSGETVSRQFHVCLLAILKLHTVLLKKPTPIQEDSDDDRWKYFKNSLGALDGTMILVNVPSDERSKYRTRKGTLTMNVLGVCAPDMEFIYVLPGWEGSAHDGRVLRDAISRPNGLKVPKGCYYLCDGGYTNGEGFLAPYRGHLYHLREWTNGRRSPQTAEELFNLKHAKARNVIERCFGLLKGRWGILRSPSWFSLQTHGRIVLACALLHNLVKRYMLQEFDDDDLYEEVDSEDDESDEDDEVEYITSIAVSDPWTNFRNQMAQNMFNAWRARNRITTL</sequence>
<evidence type="ECO:0000259" key="10">
    <source>
        <dbReference type="Pfam" id="PF26138"/>
    </source>
</evidence>
<keyword evidence="8" id="KW-1133">Transmembrane helix</keyword>
<feature type="domain" description="DUF8040" evidence="10">
    <location>
        <begin position="64"/>
        <end position="148"/>
    </location>
</feature>
<evidence type="ECO:0000256" key="4">
    <source>
        <dbReference type="ARBA" id="ARBA00022722"/>
    </source>
</evidence>
<evidence type="ECO:0000313" key="11">
    <source>
        <dbReference type="Proteomes" id="UP000813463"/>
    </source>
</evidence>
<keyword evidence="5" id="KW-0479">Metal-binding</keyword>
<dbReference type="Pfam" id="PF13359">
    <property type="entry name" value="DDE_Tnp_4"/>
    <property type="match status" value="1"/>
</dbReference>
<organism evidence="11 12">
    <name type="scientific">Spinacia oleracea</name>
    <name type="common">Spinach</name>
    <dbReference type="NCBI Taxonomy" id="3562"/>
    <lineage>
        <taxon>Eukaryota</taxon>
        <taxon>Viridiplantae</taxon>
        <taxon>Streptophyta</taxon>
        <taxon>Embryophyta</taxon>
        <taxon>Tracheophyta</taxon>
        <taxon>Spermatophyta</taxon>
        <taxon>Magnoliopsida</taxon>
        <taxon>eudicotyledons</taxon>
        <taxon>Gunneridae</taxon>
        <taxon>Pentapetalae</taxon>
        <taxon>Caryophyllales</taxon>
        <taxon>Chenopodiaceae</taxon>
        <taxon>Chenopodioideae</taxon>
        <taxon>Anserineae</taxon>
        <taxon>Spinacia</taxon>
    </lineage>
</organism>
<feature type="transmembrane region" description="Helical" evidence="8">
    <location>
        <begin position="16"/>
        <end position="37"/>
    </location>
</feature>
<dbReference type="InterPro" id="IPR027806">
    <property type="entry name" value="HARBI1_dom"/>
</dbReference>
<evidence type="ECO:0000256" key="5">
    <source>
        <dbReference type="ARBA" id="ARBA00022723"/>
    </source>
</evidence>
<dbReference type="GO" id="GO:0016787">
    <property type="term" value="F:hydrolase activity"/>
    <property type="evidence" value="ECO:0007669"/>
    <property type="project" value="UniProtKB-KW"/>
</dbReference>
<protein>
    <submittedName>
        <fullName evidence="12">Protein ALP1-like</fullName>
    </submittedName>
</protein>
<keyword evidence="11" id="KW-1185">Reference proteome</keyword>
<dbReference type="InterPro" id="IPR058353">
    <property type="entry name" value="DUF8040"/>
</dbReference>
<reference evidence="12" key="2">
    <citation type="submission" date="2025-08" db="UniProtKB">
        <authorList>
            <consortium name="RefSeq"/>
        </authorList>
    </citation>
    <scope>IDENTIFICATION</scope>
    <source>
        <tissue evidence="12">Leaf</tissue>
    </source>
</reference>
<comment type="cofactor">
    <cofactor evidence="1">
        <name>a divalent metal cation</name>
        <dbReference type="ChEBI" id="CHEBI:60240"/>
    </cofactor>
</comment>
<evidence type="ECO:0000313" key="12">
    <source>
        <dbReference type="RefSeq" id="XP_021835307.2"/>
    </source>
</evidence>
<keyword evidence="7" id="KW-0539">Nucleus</keyword>
<gene>
    <name evidence="12" type="primary">LOC110775010</name>
</gene>
<evidence type="ECO:0000256" key="8">
    <source>
        <dbReference type="SAM" id="Phobius"/>
    </source>
</evidence>
<dbReference type="RefSeq" id="XP_021835307.2">
    <property type="nucleotide sequence ID" value="XM_021979615.2"/>
</dbReference>
<dbReference type="AlphaFoldDB" id="A0A9R0HR01"/>
<evidence type="ECO:0000256" key="7">
    <source>
        <dbReference type="ARBA" id="ARBA00023242"/>
    </source>
</evidence>
<keyword evidence="8" id="KW-0472">Membrane</keyword>
<dbReference type="GeneID" id="110775010"/>
<comment type="subcellular location">
    <subcellularLocation>
        <location evidence="2">Nucleus</location>
    </subcellularLocation>
</comment>
<dbReference type="PANTHER" id="PTHR22930:SF293">
    <property type="entry name" value="PROTEIN ALP1-LIKE"/>
    <property type="match status" value="1"/>
</dbReference>
<dbReference type="Proteomes" id="UP000813463">
    <property type="component" value="Chromosome 1"/>
</dbReference>
<keyword evidence="4" id="KW-0540">Nuclease</keyword>